<evidence type="ECO:0000256" key="1">
    <source>
        <dbReference type="SAM" id="MobiDB-lite"/>
    </source>
</evidence>
<dbReference type="WBParaSite" id="L893_g9879.t1">
    <property type="protein sequence ID" value="L893_g9879.t1"/>
    <property type="gene ID" value="L893_g9879"/>
</dbReference>
<organism evidence="2 3">
    <name type="scientific">Steinernema glaseri</name>
    <dbReference type="NCBI Taxonomy" id="37863"/>
    <lineage>
        <taxon>Eukaryota</taxon>
        <taxon>Metazoa</taxon>
        <taxon>Ecdysozoa</taxon>
        <taxon>Nematoda</taxon>
        <taxon>Chromadorea</taxon>
        <taxon>Rhabditida</taxon>
        <taxon>Tylenchina</taxon>
        <taxon>Panagrolaimomorpha</taxon>
        <taxon>Strongyloidoidea</taxon>
        <taxon>Steinernematidae</taxon>
        <taxon>Steinernema</taxon>
    </lineage>
</organism>
<feature type="compositionally biased region" description="Polar residues" evidence="1">
    <location>
        <begin position="23"/>
        <end position="36"/>
    </location>
</feature>
<proteinExistence type="predicted"/>
<evidence type="ECO:0000313" key="2">
    <source>
        <dbReference type="Proteomes" id="UP000095287"/>
    </source>
</evidence>
<protein>
    <submittedName>
        <fullName evidence="3">BZIP domain-containing protein</fullName>
    </submittedName>
</protein>
<evidence type="ECO:0000313" key="3">
    <source>
        <dbReference type="WBParaSite" id="L893_g9879.t1"/>
    </source>
</evidence>
<feature type="compositionally biased region" description="Basic and acidic residues" evidence="1">
    <location>
        <begin position="48"/>
        <end position="62"/>
    </location>
</feature>
<feature type="region of interest" description="Disordered" evidence="1">
    <location>
        <begin position="1"/>
        <end position="68"/>
    </location>
</feature>
<keyword evidence="2" id="KW-1185">Reference proteome</keyword>
<feature type="compositionally biased region" description="Basic and acidic residues" evidence="1">
    <location>
        <begin position="1"/>
        <end position="20"/>
    </location>
</feature>
<sequence>MAKEEEMGKCGEERPMKDENNAYDYSNQKPAPNNSEILEKRRKVKKASQRDHRNLIWRERRGSGSPVT</sequence>
<accession>A0A1I8AWD7</accession>
<name>A0A1I8AWD7_9BILA</name>
<reference evidence="3" key="1">
    <citation type="submission" date="2016-11" db="UniProtKB">
        <authorList>
            <consortium name="WormBaseParasite"/>
        </authorList>
    </citation>
    <scope>IDENTIFICATION</scope>
</reference>
<dbReference type="AlphaFoldDB" id="A0A1I8AWD7"/>
<dbReference type="Proteomes" id="UP000095287">
    <property type="component" value="Unplaced"/>
</dbReference>